<dbReference type="CDD" id="cd11855">
    <property type="entry name" value="SH3_Sho1p"/>
    <property type="match status" value="1"/>
</dbReference>
<dbReference type="InterPro" id="IPR035522">
    <property type="entry name" value="Sho1_SH3"/>
</dbReference>
<dbReference type="OrthoDB" id="5983572at2759"/>
<dbReference type="Proteomes" id="UP000242180">
    <property type="component" value="Unassembled WGS sequence"/>
</dbReference>
<dbReference type="GO" id="GO:0005886">
    <property type="term" value="C:plasma membrane"/>
    <property type="evidence" value="ECO:0007669"/>
    <property type="project" value="UniProtKB-SubCell"/>
</dbReference>
<feature type="transmembrane region" description="Helical" evidence="10">
    <location>
        <begin position="40"/>
        <end position="59"/>
    </location>
</feature>
<keyword evidence="6 10" id="KW-1133">Transmembrane helix</keyword>
<evidence type="ECO:0000256" key="5">
    <source>
        <dbReference type="ARBA" id="ARBA00022692"/>
    </source>
</evidence>
<keyword evidence="7" id="KW-0346">Stress response</keyword>
<comment type="similarity">
    <text evidence="2">Belongs to the SHO1 family.</text>
</comment>
<evidence type="ECO:0000256" key="9">
    <source>
        <dbReference type="PROSITE-ProRule" id="PRU00192"/>
    </source>
</evidence>
<dbReference type="PROSITE" id="PS50002">
    <property type="entry name" value="SH3"/>
    <property type="match status" value="1"/>
</dbReference>
<feature type="transmembrane region" description="Helical" evidence="10">
    <location>
        <begin position="68"/>
        <end position="88"/>
    </location>
</feature>
<dbReference type="OMA" id="CHLMENG"/>
<dbReference type="Gene3D" id="2.30.30.40">
    <property type="entry name" value="SH3 Domains"/>
    <property type="match status" value="1"/>
</dbReference>
<dbReference type="Pfam" id="PF00018">
    <property type="entry name" value="SH3_1"/>
    <property type="match status" value="1"/>
</dbReference>
<evidence type="ECO:0000256" key="10">
    <source>
        <dbReference type="SAM" id="Phobius"/>
    </source>
</evidence>
<feature type="transmembrane region" description="Helical" evidence="10">
    <location>
        <begin position="9"/>
        <end position="34"/>
    </location>
</feature>
<proteinExistence type="inferred from homology"/>
<evidence type="ECO:0000256" key="4">
    <source>
        <dbReference type="ARBA" id="ARBA00022475"/>
    </source>
</evidence>
<accession>A0A1X2H4E5</accession>
<feature type="transmembrane region" description="Helical" evidence="10">
    <location>
        <begin position="94"/>
        <end position="118"/>
    </location>
</feature>
<name>A0A1X2H4E5_SYNRA</name>
<keyword evidence="5 10" id="KW-0812">Transmembrane</keyword>
<dbReference type="SUPFAM" id="SSF50044">
    <property type="entry name" value="SH3-domain"/>
    <property type="match status" value="1"/>
</dbReference>
<keyword evidence="3 9" id="KW-0728">SH3 domain</keyword>
<sequence>MSAPPAKYLAFLSCTLAIVGWIISLVGLCASAAWVRAVSWWIIVYELGLVVLVCSVVWADTQRAYQSLILALIAVSIPYATDEIVSYIDTARPPLAAAAAGYIVLVVTKFCWLFLFGVHYDENSRPSFLQQMNQTGVHKAGHPPTMSSTPLPVYMPSPPPSHDAPPTVFISPHTEYTIPVIALHTYEANPDDPNELSFNKGETMHIHERKGSWWQARKSNGTVGLIPSNYASRRRGL</sequence>
<evidence type="ECO:0000256" key="3">
    <source>
        <dbReference type="ARBA" id="ARBA00022443"/>
    </source>
</evidence>
<comment type="caution">
    <text evidence="12">The sequence shown here is derived from an EMBL/GenBank/DDBJ whole genome shotgun (WGS) entry which is preliminary data.</text>
</comment>
<dbReference type="AlphaFoldDB" id="A0A1X2H4E5"/>
<comment type="subcellular location">
    <subcellularLocation>
        <location evidence="1">Cell membrane</location>
        <topology evidence="1">Multi-pass membrane protein</topology>
    </subcellularLocation>
</comment>
<evidence type="ECO:0000259" key="11">
    <source>
        <dbReference type="PROSITE" id="PS50002"/>
    </source>
</evidence>
<evidence type="ECO:0000256" key="6">
    <source>
        <dbReference type="ARBA" id="ARBA00022989"/>
    </source>
</evidence>
<dbReference type="PRINTS" id="PR00452">
    <property type="entry name" value="SH3DOMAIN"/>
</dbReference>
<evidence type="ECO:0000256" key="2">
    <source>
        <dbReference type="ARBA" id="ARBA00009739"/>
    </source>
</evidence>
<dbReference type="InParanoid" id="A0A1X2H4E5"/>
<evidence type="ECO:0000256" key="8">
    <source>
        <dbReference type="ARBA" id="ARBA00023136"/>
    </source>
</evidence>
<organism evidence="12 13">
    <name type="scientific">Syncephalastrum racemosum</name>
    <name type="common">Filamentous fungus</name>
    <dbReference type="NCBI Taxonomy" id="13706"/>
    <lineage>
        <taxon>Eukaryota</taxon>
        <taxon>Fungi</taxon>
        <taxon>Fungi incertae sedis</taxon>
        <taxon>Mucoromycota</taxon>
        <taxon>Mucoromycotina</taxon>
        <taxon>Mucoromycetes</taxon>
        <taxon>Mucorales</taxon>
        <taxon>Syncephalastraceae</taxon>
        <taxon>Syncephalastrum</taxon>
    </lineage>
</organism>
<gene>
    <name evidence="12" type="ORF">BCR43DRAFT_517459</name>
</gene>
<dbReference type="EMBL" id="MCGN01000009">
    <property type="protein sequence ID" value="ORY93198.1"/>
    <property type="molecule type" value="Genomic_DNA"/>
</dbReference>
<reference evidence="12 13" key="1">
    <citation type="submission" date="2016-07" db="EMBL/GenBank/DDBJ databases">
        <title>Pervasive Adenine N6-methylation of Active Genes in Fungi.</title>
        <authorList>
            <consortium name="DOE Joint Genome Institute"/>
            <person name="Mondo S.J."/>
            <person name="Dannebaum R.O."/>
            <person name="Kuo R.C."/>
            <person name="Labutti K."/>
            <person name="Haridas S."/>
            <person name="Kuo A."/>
            <person name="Salamov A."/>
            <person name="Ahrendt S.R."/>
            <person name="Lipzen A."/>
            <person name="Sullivan W."/>
            <person name="Andreopoulos W.B."/>
            <person name="Clum A."/>
            <person name="Lindquist E."/>
            <person name="Daum C."/>
            <person name="Ramamoorthy G.K."/>
            <person name="Gryganskyi A."/>
            <person name="Culley D."/>
            <person name="Magnuson J.K."/>
            <person name="James T.Y."/>
            <person name="O'Malley M.A."/>
            <person name="Stajich J.E."/>
            <person name="Spatafora J.W."/>
            <person name="Visel A."/>
            <person name="Grigoriev I.V."/>
        </authorList>
    </citation>
    <scope>NUCLEOTIDE SEQUENCE [LARGE SCALE GENOMIC DNA]</scope>
    <source>
        <strain evidence="12 13">NRRL 2496</strain>
    </source>
</reference>
<keyword evidence="4" id="KW-1003">Cell membrane</keyword>
<dbReference type="STRING" id="13706.A0A1X2H4E5"/>
<keyword evidence="13" id="KW-1185">Reference proteome</keyword>
<dbReference type="InterPro" id="IPR001452">
    <property type="entry name" value="SH3_domain"/>
</dbReference>
<dbReference type="SMART" id="SM00326">
    <property type="entry name" value="SH3"/>
    <property type="match status" value="1"/>
</dbReference>
<keyword evidence="8 10" id="KW-0472">Membrane</keyword>
<evidence type="ECO:0000256" key="7">
    <source>
        <dbReference type="ARBA" id="ARBA00023016"/>
    </source>
</evidence>
<protein>
    <recommendedName>
        <fullName evidence="11">SH3 domain-containing protein</fullName>
    </recommendedName>
</protein>
<evidence type="ECO:0000313" key="12">
    <source>
        <dbReference type="EMBL" id="ORY93198.1"/>
    </source>
</evidence>
<dbReference type="InterPro" id="IPR036028">
    <property type="entry name" value="SH3-like_dom_sf"/>
</dbReference>
<feature type="domain" description="SH3" evidence="11">
    <location>
        <begin position="175"/>
        <end position="236"/>
    </location>
</feature>
<evidence type="ECO:0000313" key="13">
    <source>
        <dbReference type="Proteomes" id="UP000242180"/>
    </source>
</evidence>
<evidence type="ECO:0000256" key="1">
    <source>
        <dbReference type="ARBA" id="ARBA00004651"/>
    </source>
</evidence>